<accession>A0AAD6U279</accession>
<dbReference type="Proteomes" id="UP001222325">
    <property type="component" value="Unassembled WGS sequence"/>
</dbReference>
<protein>
    <submittedName>
        <fullName evidence="2">Uncharacterized protein</fullName>
    </submittedName>
</protein>
<sequence>MLWVPQEHKTCSGATFSPSMPLTATTLVSSTFDLAPLVHGALWREEAAPDDIEHLPIQEDVSTWMTALDDDIGTRAVASWISNLDGVDDVQPSPPLPKPSRKSPCLEDAQTCIATTNTATNDARVPATAPIPTDFDASALPAARGASSTKIESPAEKKFGRQQGRTLMDFLARRFTLAREKRASFTQYTPGAILCFIDNGFRTEGNFAREDPVGYACMCQSK</sequence>
<gene>
    <name evidence="2" type="ORF">B0H15DRAFT_803320</name>
</gene>
<dbReference type="AlphaFoldDB" id="A0AAD6U279"/>
<evidence type="ECO:0000313" key="2">
    <source>
        <dbReference type="EMBL" id="KAJ7082219.1"/>
    </source>
</evidence>
<feature type="region of interest" description="Disordered" evidence="1">
    <location>
        <begin position="86"/>
        <end position="105"/>
    </location>
</feature>
<keyword evidence="3" id="KW-1185">Reference proteome</keyword>
<name>A0AAD6U279_9AGAR</name>
<evidence type="ECO:0000256" key="1">
    <source>
        <dbReference type="SAM" id="MobiDB-lite"/>
    </source>
</evidence>
<proteinExistence type="predicted"/>
<feature type="region of interest" description="Disordered" evidence="1">
    <location>
        <begin position="138"/>
        <end position="159"/>
    </location>
</feature>
<reference evidence="2" key="1">
    <citation type="submission" date="2023-03" db="EMBL/GenBank/DDBJ databases">
        <title>Massive genome expansion in bonnet fungi (Mycena s.s.) driven by repeated elements and novel gene families across ecological guilds.</title>
        <authorList>
            <consortium name="Lawrence Berkeley National Laboratory"/>
            <person name="Harder C.B."/>
            <person name="Miyauchi S."/>
            <person name="Viragh M."/>
            <person name="Kuo A."/>
            <person name="Thoen E."/>
            <person name="Andreopoulos B."/>
            <person name="Lu D."/>
            <person name="Skrede I."/>
            <person name="Drula E."/>
            <person name="Henrissat B."/>
            <person name="Morin E."/>
            <person name="Kohler A."/>
            <person name="Barry K."/>
            <person name="LaButti K."/>
            <person name="Morin E."/>
            <person name="Salamov A."/>
            <person name="Lipzen A."/>
            <person name="Mereny Z."/>
            <person name="Hegedus B."/>
            <person name="Baldrian P."/>
            <person name="Stursova M."/>
            <person name="Weitz H."/>
            <person name="Taylor A."/>
            <person name="Grigoriev I.V."/>
            <person name="Nagy L.G."/>
            <person name="Martin F."/>
            <person name="Kauserud H."/>
        </authorList>
    </citation>
    <scope>NUCLEOTIDE SEQUENCE</scope>
    <source>
        <strain evidence="2">CBHHK173m</strain>
    </source>
</reference>
<organism evidence="2 3">
    <name type="scientific">Mycena belliarum</name>
    <dbReference type="NCBI Taxonomy" id="1033014"/>
    <lineage>
        <taxon>Eukaryota</taxon>
        <taxon>Fungi</taxon>
        <taxon>Dikarya</taxon>
        <taxon>Basidiomycota</taxon>
        <taxon>Agaricomycotina</taxon>
        <taxon>Agaricomycetes</taxon>
        <taxon>Agaricomycetidae</taxon>
        <taxon>Agaricales</taxon>
        <taxon>Marasmiineae</taxon>
        <taxon>Mycenaceae</taxon>
        <taxon>Mycena</taxon>
    </lineage>
</organism>
<comment type="caution">
    <text evidence="2">The sequence shown here is derived from an EMBL/GenBank/DDBJ whole genome shotgun (WGS) entry which is preliminary data.</text>
</comment>
<evidence type="ECO:0000313" key="3">
    <source>
        <dbReference type="Proteomes" id="UP001222325"/>
    </source>
</evidence>
<dbReference type="EMBL" id="JARJCN010000046">
    <property type="protein sequence ID" value="KAJ7082219.1"/>
    <property type="molecule type" value="Genomic_DNA"/>
</dbReference>